<organism evidence="6 7">
    <name type="scientific">Mycobacterium kansasii</name>
    <dbReference type="NCBI Taxonomy" id="1768"/>
    <lineage>
        <taxon>Bacteria</taxon>
        <taxon>Bacillati</taxon>
        <taxon>Actinomycetota</taxon>
        <taxon>Actinomycetes</taxon>
        <taxon>Mycobacteriales</taxon>
        <taxon>Mycobacteriaceae</taxon>
        <taxon>Mycobacterium</taxon>
    </lineage>
</organism>
<name>A0A1V3XJ28_MYCKA</name>
<dbReference type="InterPro" id="IPR011330">
    <property type="entry name" value="Glyco_hydro/deAcase_b/a-brl"/>
</dbReference>
<keyword evidence="4" id="KW-1133">Transmembrane helix</keyword>
<evidence type="ECO:0000259" key="5">
    <source>
        <dbReference type="PROSITE" id="PS51677"/>
    </source>
</evidence>
<evidence type="ECO:0000313" key="6">
    <source>
        <dbReference type="EMBL" id="OOK79108.1"/>
    </source>
</evidence>
<proteinExistence type="predicted"/>
<accession>A0A1V3XJ28</accession>
<dbReference type="PANTHER" id="PTHR10587:SF133">
    <property type="entry name" value="CHITIN DEACETYLASE 1-RELATED"/>
    <property type="match status" value="1"/>
</dbReference>
<dbReference type="PANTHER" id="PTHR10587">
    <property type="entry name" value="GLYCOSYL TRANSFERASE-RELATED"/>
    <property type="match status" value="1"/>
</dbReference>
<protein>
    <submittedName>
        <fullName evidence="6">Polysaccharide deacetylase family protein</fullName>
    </submittedName>
</protein>
<feature type="transmembrane region" description="Helical" evidence="4">
    <location>
        <begin position="346"/>
        <end position="370"/>
    </location>
</feature>
<dbReference type="GO" id="GO:0005975">
    <property type="term" value="P:carbohydrate metabolic process"/>
    <property type="evidence" value="ECO:0007669"/>
    <property type="project" value="InterPro"/>
</dbReference>
<dbReference type="Gene3D" id="3.20.20.370">
    <property type="entry name" value="Glycoside hydrolase/deacetylase"/>
    <property type="match status" value="1"/>
</dbReference>
<dbReference type="InterPro" id="IPR002509">
    <property type="entry name" value="NODB_dom"/>
</dbReference>
<dbReference type="GO" id="GO:0016020">
    <property type="term" value="C:membrane"/>
    <property type="evidence" value="ECO:0007669"/>
    <property type="project" value="TreeGrafter"/>
</dbReference>
<comment type="caution">
    <text evidence="6">The sequence shown here is derived from an EMBL/GenBank/DDBJ whole genome shotgun (WGS) entry which is preliminary data.</text>
</comment>
<dbReference type="Pfam" id="PF01522">
    <property type="entry name" value="Polysacc_deac_1"/>
    <property type="match status" value="1"/>
</dbReference>
<feature type="transmembrane region" description="Helical" evidence="4">
    <location>
        <begin position="12"/>
        <end position="33"/>
    </location>
</feature>
<evidence type="ECO:0000256" key="1">
    <source>
        <dbReference type="ARBA" id="ARBA00022723"/>
    </source>
</evidence>
<feature type="transmembrane region" description="Helical" evidence="4">
    <location>
        <begin position="312"/>
        <end position="334"/>
    </location>
</feature>
<dbReference type="PROSITE" id="PS51677">
    <property type="entry name" value="NODB"/>
    <property type="match status" value="1"/>
</dbReference>
<feature type="compositionally biased region" description="Polar residues" evidence="3">
    <location>
        <begin position="246"/>
        <end position="257"/>
    </location>
</feature>
<reference evidence="6 7" key="1">
    <citation type="submission" date="2017-02" db="EMBL/GenBank/DDBJ databases">
        <title>Complete genome sequences of Mycobacterium kansasii strains isolated from rhesus macaques.</title>
        <authorList>
            <person name="Panda A."/>
            <person name="Nagaraj S."/>
            <person name="Zhao X."/>
            <person name="Tettelin H."/>
            <person name="Detolla L.J."/>
        </authorList>
    </citation>
    <scope>NUCLEOTIDE SEQUENCE [LARGE SCALE GENOMIC DNA]</scope>
    <source>
        <strain evidence="6 7">11-3813</strain>
    </source>
</reference>
<dbReference type="AlphaFoldDB" id="A0A1V3XJ28"/>
<dbReference type="SUPFAM" id="SSF88713">
    <property type="entry name" value="Glycoside hydrolase/deacetylase"/>
    <property type="match status" value="1"/>
</dbReference>
<evidence type="ECO:0000256" key="4">
    <source>
        <dbReference type="SAM" id="Phobius"/>
    </source>
</evidence>
<evidence type="ECO:0000313" key="7">
    <source>
        <dbReference type="Proteomes" id="UP000189229"/>
    </source>
</evidence>
<dbReference type="GO" id="GO:0046872">
    <property type="term" value="F:metal ion binding"/>
    <property type="evidence" value="ECO:0007669"/>
    <property type="project" value="UniProtKB-KW"/>
</dbReference>
<feature type="domain" description="NodB homology" evidence="5">
    <location>
        <begin position="47"/>
        <end position="224"/>
    </location>
</feature>
<keyword evidence="4" id="KW-0472">Membrane</keyword>
<keyword evidence="2" id="KW-0378">Hydrolase</keyword>
<feature type="region of interest" description="Disordered" evidence="3">
    <location>
        <begin position="235"/>
        <end position="300"/>
    </location>
</feature>
<evidence type="ECO:0000256" key="3">
    <source>
        <dbReference type="SAM" id="MobiDB-lite"/>
    </source>
</evidence>
<sequence>MPKRPDNQAWRYWRTVIGVVVAVAVLVIGGLTGHVTRADNLNCSVAKCVALTFDDGPGPYTDRLLQILKDNDAKATFFLIGNKVAANPAAAKRIADAGMEIGSHTWEHPNMTTIPPEDIAGQFARANDAITAATGRTPTLYRPAGGLSNDAVRRTAATFGQAEILWDVIPFDWANDSNTAATRLLLMTQIKPGSVVLFHDTYSSTVDLVYQFIPVLKANGYRLVTVSELLGPRAPEAATEAGRTGRPSTNSTTSRPLTSRRCPTRPHPSRCPTSRSPTFPAKTRAGRTTVRRARGSAADAHPPSARRLLAHYALGLAIAYVLAVLDASAVLVPLRGHTYVDFAEKNMVLVSVLVVLGTVGVAVGGVLLLAPTLRWFVPATSPPRSSESPRSSSAAASRPSW</sequence>
<dbReference type="CDD" id="cd10917">
    <property type="entry name" value="CE4_NodB_like_6s_7s"/>
    <property type="match status" value="1"/>
</dbReference>
<keyword evidence="1" id="KW-0479">Metal-binding</keyword>
<dbReference type="InterPro" id="IPR050248">
    <property type="entry name" value="Polysacc_deacetylase_ArnD"/>
</dbReference>
<dbReference type="GO" id="GO:0016810">
    <property type="term" value="F:hydrolase activity, acting on carbon-nitrogen (but not peptide) bonds"/>
    <property type="evidence" value="ECO:0007669"/>
    <property type="project" value="InterPro"/>
</dbReference>
<dbReference type="Proteomes" id="UP000189229">
    <property type="component" value="Unassembled WGS sequence"/>
</dbReference>
<keyword evidence="4" id="KW-0812">Transmembrane</keyword>
<gene>
    <name evidence="6" type="ORF">BZL30_2632</name>
</gene>
<feature type="region of interest" description="Disordered" evidence="3">
    <location>
        <begin position="380"/>
        <end position="401"/>
    </location>
</feature>
<dbReference type="EMBL" id="MVBM01000002">
    <property type="protein sequence ID" value="OOK79108.1"/>
    <property type="molecule type" value="Genomic_DNA"/>
</dbReference>
<evidence type="ECO:0000256" key="2">
    <source>
        <dbReference type="ARBA" id="ARBA00022801"/>
    </source>
</evidence>